<dbReference type="SUPFAM" id="SSF53383">
    <property type="entry name" value="PLP-dependent transferases"/>
    <property type="match status" value="1"/>
</dbReference>
<name>A0AAW8J553_9GAMM</name>
<dbReference type="GO" id="GO:0004069">
    <property type="term" value="F:L-aspartate:2-oxoglutarate aminotransferase activity"/>
    <property type="evidence" value="ECO:0007669"/>
    <property type="project" value="InterPro"/>
</dbReference>
<proteinExistence type="predicted"/>
<dbReference type="CDD" id="cd00609">
    <property type="entry name" value="AAT_like"/>
    <property type="match status" value="1"/>
</dbReference>
<dbReference type="AlphaFoldDB" id="A0AAW8J553"/>
<organism evidence="1 2">
    <name type="scientific">Acinetobacter rudis</name>
    <dbReference type="NCBI Taxonomy" id="632955"/>
    <lineage>
        <taxon>Bacteria</taxon>
        <taxon>Pseudomonadati</taxon>
        <taxon>Pseudomonadota</taxon>
        <taxon>Gammaproteobacteria</taxon>
        <taxon>Moraxellales</taxon>
        <taxon>Moraxellaceae</taxon>
        <taxon>Acinetobacter</taxon>
    </lineage>
</organism>
<protein>
    <submittedName>
        <fullName evidence="1">Aminotransferase class I/II-fold pyridoxal phosphate-dependent enzyme</fullName>
    </submittedName>
</protein>
<dbReference type="Gene3D" id="3.90.1150.10">
    <property type="entry name" value="Aspartate Aminotransferase, domain 1"/>
    <property type="match status" value="1"/>
</dbReference>
<accession>A0AAW8J553</accession>
<gene>
    <name evidence="1" type="ORF">RFH47_00880</name>
</gene>
<sequence length="404" mass="45391">MDTSVVKAEYKIFKDRGLKLDMSRGKPSSEQLELSNEIHNQLTTFKSKEGIDIRNYGGAHGLLEARLLFESLLDIPYSQIIVDNNSSLALMHDLIVFALIYGFPDGAPWIQKPISILCPVPGYDRHFAICEALGINMININMHEDGPDIEEIRNIVKDNPDIKGIWCVPKYSNPTGAIYSDEVVHSLATIETAATDFKIFWDDAYRFHHLTDERISTANILDQCTKAGYPNRPIIFSSTSKITLAGAGISALAASPSIIAWWEKCTAVRSIGPDKINHFRHVQFLKDRRNIEHLMEQHRRILKPKFDAVIEQFEYYLKDNPNISWTNPKGGYFIDLKVPQGFAKRTIELAKDLGITLTPAGAAFPYRIDPTDNHIRIAPSYPSLSEIIQAAKGISLSLLLALNE</sequence>
<reference evidence="1" key="1">
    <citation type="submission" date="2023-08" db="EMBL/GenBank/DDBJ databases">
        <title>Emergence of clinically-relevant ST2 carbapenem-resistant Acinetobacter baumannii strains in hospital sewages in Zhejiang, East of China.</title>
        <authorList>
            <person name="Kaichao C."/>
            <person name="Zhang R."/>
        </authorList>
    </citation>
    <scope>NUCLEOTIDE SEQUENCE</scope>
    <source>
        <strain evidence="1">M-RB-37</strain>
    </source>
</reference>
<dbReference type="InterPro" id="IPR015421">
    <property type="entry name" value="PyrdxlP-dep_Trfase_major"/>
</dbReference>
<dbReference type="Proteomes" id="UP001243844">
    <property type="component" value="Unassembled WGS sequence"/>
</dbReference>
<dbReference type="PANTHER" id="PTHR43799:SF1">
    <property type="entry name" value="ASPARTATE AMINOTRANSFERASE"/>
    <property type="match status" value="1"/>
</dbReference>
<evidence type="ECO:0000313" key="2">
    <source>
        <dbReference type="Proteomes" id="UP001243844"/>
    </source>
</evidence>
<evidence type="ECO:0000313" key="1">
    <source>
        <dbReference type="EMBL" id="MDQ8934304.1"/>
    </source>
</evidence>
<dbReference type="PANTHER" id="PTHR43799">
    <property type="entry name" value="AMINOTRANSFERASE, PUTATIVE-RELATED"/>
    <property type="match status" value="1"/>
</dbReference>
<dbReference type="InterPro" id="IPR015424">
    <property type="entry name" value="PyrdxlP-dep_Trfase"/>
</dbReference>
<dbReference type="Gene3D" id="3.40.640.10">
    <property type="entry name" value="Type I PLP-dependent aspartate aminotransferase-like (Major domain)"/>
    <property type="match status" value="1"/>
</dbReference>
<dbReference type="EMBL" id="JAVIDL010000001">
    <property type="protein sequence ID" value="MDQ8934304.1"/>
    <property type="molecule type" value="Genomic_DNA"/>
</dbReference>
<keyword evidence="1" id="KW-0808">Transferase</keyword>
<dbReference type="Pfam" id="PF12897">
    <property type="entry name" value="Asp_aminotransf"/>
    <property type="match status" value="1"/>
</dbReference>
<keyword evidence="1" id="KW-0032">Aminotransferase</keyword>
<dbReference type="InterPro" id="IPR015422">
    <property type="entry name" value="PyrdxlP-dep_Trfase_small"/>
</dbReference>
<comment type="caution">
    <text evidence="1">The sequence shown here is derived from an EMBL/GenBank/DDBJ whole genome shotgun (WGS) entry which is preliminary data.</text>
</comment>
<dbReference type="InterPro" id="IPR024551">
    <property type="entry name" value="AspAT_Ic"/>
</dbReference>
<dbReference type="RefSeq" id="WP_308980596.1">
    <property type="nucleotide sequence ID" value="NZ_JAVIDL010000001.1"/>
</dbReference>